<dbReference type="OrthoDB" id="10062692at2759"/>
<keyword evidence="3" id="KW-1185">Reference proteome</keyword>
<gene>
    <name evidence="2" type="ORF">RFI_02751</name>
</gene>
<dbReference type="InterPro" id="IPR005135">
    <property type="entry name" value="Endo/exonuclease/phosphatase"/>
</dbReference>
<sequence length="428" mass="50073">MNIIFLNIHGDFKNKMRRYSPFQHFLATYHTDVIGCCETKLKAQTTNTETEHSIITFQPSYYRASSQMKPSNGMCTFIHKRLVNSIRINEYASEHITTVIMKDIPLVVIFVYIPSTDRINEEYIDKTLMELVQLIELFQHMSYAILIMGDLNARMKETGDTVQNATGQRVIEICKKQLLCILNSIHCKGQRTFHANKAKNEAASIVDYAIRSQHELWEQVKIEMNVINEYTGSDHFPIRCRLQSGDQIQIRRSIVKIPFRVSVRRNDEMVRKTAEDFGRNLMKVLDTKDDRKKPKPNDTGQKIKDLICEYNQIQNEILENEIKMILHKVQIAYNKNEPHNVYKIIKGLDPVRTFSLHDERGKIVIDEKEKMKIIQRYYSELYSKDEEEVKEQQSNLYLFKNPFIIELSAKPQAKLTTLLTQTSKTNKL</sequence>
<dbReference type="EMBL" id="ASPP01002648">
    <property type="protein sequence ID" value="ETO34341.1"/>
    <property type="molecule type" value="Genomic_DNA"/>
</dbReference>
<evidence type="ECO:0000313" key="3">
    <source>
        <dbReference type="Proteomes" id="UP000023152"/>
    </source>
</evidence>
<protein>
    <recommendedName>
        <fullName evidence="1">Endonuclease/exonuclease/phosphatase domain-containing protein</fullName>
    </recommendedName>
</protein>
<accession>X6P832</accession>
<comment type="caution">
    <text evidence="2">The sequence shown here is derived from an EMBL/GenBank/DDBJ whole genome shotgun (WGS) entry which is preliminary data.</text>
</comment>
<dbReference type="InterPro" id="IPR036691">
    <property type="entry name" value="Endo/exonu/phosph_ase_sf"/>
</dbReference>
<dbReference type="Gene3D" id="3.60.10.10">
    <property type="entry name" value="Endonuclease/exonuclease/phosphatase"/>
    <property type="match status" value="1"/>
</dbReference>
<reference evidence="2 3" key="1">
    <citation type="journal article" date="2013" name="Curr. Biol.">
        <title>The Genome of the Foraminiferan Reticulomyxa filosa.</title>
        <authorList>
            <person name="Glockner G."/>
            <person name="Hulsmann N."/>
            <person name="Schleicher M."/>
            <person name="Noegel A.A."/>
            <person name="Eichinger L."/>
            <person name="Gallinger C."/>
            <person name="Pawlowski J."/>
            <person name="Sierra R."/>
            <person name="Euteneuer U."/>
            <person name="Pillet L."/>
            <person name="Moustafa A."/>
            <person name="Platzer M."/>
            <person name="Groth M."/>
            <person name="Szafranski K."/>
            <person name="Schliwa M."/>
        </authorList>
    </citation>
    <scope>NUCLEOTIDE SEQUENCE [LARGE SCALE GENOMIC DNA]</scope>
</reference>
<dbReference type="AlphaFoldDB" id="X6P832"/>
<organism evidence="2 3">
    <name type="scientific">Reticulomyxa filosa</name>
    <dbReference type="NCBI Taxonomy" id="46433"/>
    <lineage>
        <taxon>Eukaryota</taxon>
        <taxon>Sar</taxon>
        <taxon>Rhizaria</taxon>
        <taxon>Retaria</taxon>
        <taxon>Foraminifera</taxon>
        <taxon>Monothalamids</taxon>
        <taxon>Reticulomyxidae</taxon>
        <taxon>Reticulomyxa</taxon>
    </lineage>
</organism>
<proteinExistence type="predicted"/>
<dbReference type="GO" id="GO:0003824">
    <property type="term" value="F:catalytic activity"/>
    <property type="evidence" value="ECO:0007669"/>
    <property type="project" value="InterPro"/>
</dbReference>
<evidence type="ECO:0000313" key="2">
    <source>
        <dbReference type="EMBL" id="ETO34341.1"/>
    </source>
</evidence>
<evidence type="ECO:0000259" key="1">
    <source>
        <dbReference type="Pfam" id="PF14529"/>
    </source>
</evidence>
<dbReference type="SUPFAM" id="SSF56219">
    <property type="entry name" value="DNase I-like"/>
    <property type="match status" value="1"/>
</dbReference>
<dbReference type="Proteomes" id="UP000023152">
    <property type="component" value="Unassembled WGS sequence"/>
</dbReference>
<dbReference type="Pfam" id="PF14529">
    <property type="entry name" value="Exo_endo_phos_2"/>
    <property type="match status" value="1"/>
</dbReference>
<feature type="domain" description="Endonuclease/exonuclease/phosphatase" evidence="1">
    <location>
        <begin position="107"/>
        <end position="238"/>
    </location>
</feature>
<name>X6P832_RETFI</name>